<dbReference type="InterPro" id="IPR023577">
    <property type="entry name" value="CYTH_domain"/>
</dbReference>
<name>A0ABV4BN97_9CLOT</name>
<gene>
    <name evidence="2" type="ORF">AB8U03_03435</name>
</gene>
<dbReference type="RefSeq" id="WP_369703148.1">
    <property type="nucleotide sequence ID" value="NZ_JBGEWD010000002.1"/>
</dbReference>
<dbReference type="CDD" id="cd07890">
    <property type="entry name" value="CYTH-like_AC_IV-like"/>
    <property type="match status" value="1"/>
</dbReference>
<evidence type="ECO:0000259" key="1">
    <source>
        <dbReference type="PROSITE" id="PS51707"/>
    </source>
</evidence>
<evidence type="ECO:0000313" key="3">
    <source>
        <dbReference type="Proteomes" id="UP001564657"/>
    </source>
</evidence>
<dbReference type="Pfam" id="PF01928">
    <property type="entry name" value="CYTH"/>
    <property type="match status" value="1"/>
</dbReference>
<feature type="domain" description="CYTH" evidence="1">
    <location>
        <begin position="1"/>
        <end position="175"/>
    </location>
</feature>
<accession>A0ABV4BN97</accession>
<dbReference type="PANTHER" id="PTHR21028">
    <property type="entry name" value="SI:CH211-156B7.4"/>
    <property type="match status" value="1"/>
</dbReference>
<dbReference type="Gene3D" id="2.40.320.10">
    <property type="entry name" value="Hypothetical Protein Pfu-838710-001"/>
    <property type="match status" value="1"/>
</dbReference>
<dbReference type="SMART" id="SM01118">
    <property type="entry name" value="CYTH"/>
    <property type="match status" value="1"/>
</dbReference>
<keyword evidence="3" id="KW-1185">Reference proteome</keyword>
<protein>
    <submittedName>
        <fullName evidence="2">Class IV adenylate cyclase</fullName>
    </submittedName>
</protein>
<proteinExistence type="predicted"/>
<organism evidence="2 3">
    <name type="scientific">Clostridium moutaii</name>
    <dbReference type="NCBI Taxonomy" id="3240932"/>
    <lineage>
        <taxon>Bacteria</taxon>
        <taxon>Bacillati</taxon>
        <taxon>Bacillota</taxon>
        <taxon>Clostridia</taxon>
        <taxon>Eubacteriales</taxon>
        <taxon>Clostridiaceae</taxon>
        <taxon>Clostridium</taxon>
    </lineage>
</organism>
<dbReference type="Proteomes" id="UP001564657">
    <property type="component" value="Unassembled WGS sequence"/>
</dbReference>
<dbReference type="PROSITE" id="PS51707">
    <property type="entry name" value="CYTH"/>
    <property type="match status" value="1"/>
</dbReference>
<dbReference type="PANTHER" id="PTHR21028:SF2">
    <property type="entry name" value="CYTH DOMAIN-CONTAINING PROTEIN"/>
    <property type="match status" value="1"/>
</dbReference>
<dbReference type="SUPFAM" id="SSF55154">
    <property type="entry name" value="CYTH-like phosphatases"/>
    <property type="match status" value="1"/>
</dbReference>
<dbReference type="EMBL" id="JBGEWD010000002">
    <property type="protein sequence ID" value="MEY7999261.1"/>
    <property type="molecule type" value="Genomic_DNA"/>
</dbReference>
<dbReference type="InterPro" id="IPR008173">
    <property type="entry name" value="Adenylyl_cyclase_CyaB"/>
</dbReference>
<reference evidence="2 3" key="1">
    <citation type="submission" date="2024-08" db="EMBL/GenBank/DDBJ databases">
        <title>Clostridium lapicellarii sp. nov., and Clostridium renhuaiense sp. nov., two species isolated from the mud in a fermentation cellar used for producing sauce-flavour Chinese liquors.</title>
        <authorList>
            <person name="Yang F."/>
            <person name="Wang H."/>
            <person name="Chen L.Q."/>
            <person name="Zhou N."/>
            <person name="Lu J.J."/>
            <person name="Pu X.X."/>
            <person name="Wan B."/>
            <person name="Wang L."/>
            <person name="Liu S.J."/>
        </authorList>
    </citation>
    <scope>NUCLEOTIDE SEQUENCE [LARGE SCALE GENOMIC DNA]</scope>
    <source>
        <strain evidence="2 3">MT-5</strain>
    </source>
</reference>
<comment type="caution">
    <text evidence="2">The sequence shown here is derived from an EMBL/GenBank/DDBJ whole genome shotgun (WGS) entry which is preliminary data.</text>
</comment>
<sequence length="185" mass="21914">MQEYETRIIKINPEDIRLKLSNANALKIKMENQTNFIYDFEDGKLINNKGYARIRIVEDLIHNSSHFYMTTKKLLSQETYKIMEENETEILDWKAGEKIFESLGLKLLHSIKKYRESYKYKDSLIEIDINDTSFCPFAYVEIETKNDRDLVEIVHLLGYSIEDTTSETIYEILHKITKDNKLLDT</sequence>
<evidence type="ECO:0000313" key="2">
    <source>
        <dbReference type="EMBL" id="MEY7999261.1"/>
    </source>
</evidence>
<dbReference type="InterPro" id="IPR033469">
    <property type="entry name" value="CYTH-like_dom_sf"/>
</dbReference>